<keyword evidence="5" id="KW-0805">Transcription regulation</keyword>
<dbReference type="InterPro" id="IPR015421">
    <property type="entry name" value="PyrdxlP-dep_Trfase_major"/>
</dbReference>
<sequence length="494" mass="57212">MKQDRTDGREMRYNEWHRDYTGRDGTMNKISGNEQHPLFRQVYEYMTARIERGEWRVHDKLPSVRLLAEELRIHRLTVFKAYQRLKEDGKVYVRDKSGYYVAPAAAPGGCDKAGTDLGYRICNRLSDIQRMPVKYQFSQALIDPNLLPNLYLSDYVKEVFDRYPKVMGTYSSVEGDYELREFLSGHFRVSRLLQVEPEELLITSGAQQAINLIASIMLMPMDCVMVERPTYGAALDIFRQRGARLLAVDITPDGYNLDEIGKLMEQYRPRLFYINPTHHNPTGYTVPVWQRKRLVELAERYRCLIVEDDPFRDMYFAAEPPPPIFSYDTEGWVVYLGSFSKYVAPGLRICAVICRFPLMDKLIAAKFMADNGTPLLNQKIFLHYFTSPRLQGHLAKLRIALQVHKEIAERELAGTGWRWTAPQGGLNLWVNLPEHIPPETLFRKSMEQSIAFVPGEICDPQGEMKSWIRLSYSFTPEDVLREGMRKLAEIARSL</sequence>
<evidence type="ECO:0000313" key="10">
    <source>
        <dbReference type="Proteomes" id="UP000198809"/>
    </source>
</evidence>
<dbReference type="Gene3D" id="3.90.1150.10">
    <property type="entry name" value="Aspartate Aminotransferase, domain 1"/>
    <property type="match status" value="1"/>
</dbReference>
<evidence type="ECO:0000256" key="6">
    <source>
        <dbReference type="ARBA" id="ARBA00023125"/>
    </source>
</evidence>
<dbReference type="CDD" id="cd00609">
    <property type="entry name" value="AAT_like"/>
    <property type="match status" value="1"/>
</dbReference>
<dbReference type="SUPFAM" id="SSF53383">
    <property type="entry name" value="PLP-dependent transferases"/>
    <property type="match status" value="1"/>
</dbReference>
<dbReference type="InterPro" id="IPR036388">
    <property type="entry name" value="WH-like_DNA-bd_sf"/>
</dbReference>
<organism evidence="9 10">
    <name type="scientific">Paenibacillus sophorae</name>
    <dbReference type="NCBI Taxonomy" id="1333845"/>
    <lineage>
        <taxon>Bacteria</taxon>
        <taxon>Bacillati</taxon>
        <taxon>Bacillota</taxon>
        <taxon>Bacilli</taxon>
        <taxon>Bacillales</taxon>
        <taxon>Paenibacillaceae</taxon>
        <taxon>Paenibacillus</taxon>
    </lineage>
</organism>
<accession>A0A1H8LLR5</accession>
<comment type="cofactor">
    <cofactor evidence="1">
        <name>pyridoxal 5'-phosphate</name>
        <dbReference type="ChEBI" id="CHEBI:597326"/>
    </cofactor>
</comment>
<dbReference type="InterPro" id="IPR000524">
    <property type="entry name" value="Tscrpt_reg_HTH_GntR"/>
</dbReference>
<evidence type="ECO:0000259" key="8">
    <source>
        <dbReference type="PROSITE" id="PS50949"/>
    </source>
</evidence>
<gene>
    <name evidence="9" type="ORF">SAMN04487895_104395</name>
</gene>
<proteinExistence type="inferred from homology"/>
<dbReference type="GO" id="GO:0003677">
    <property type="term" value="F:DNA binding"/>
    <property type="evidence" value="ECO:0007669"/>
    <property type="project" value="UniProtKB-KW"/>
</dbReference>
<dbReference type="SUPFAM" id="SSF46785">
    <property type="entry name" value="Winged helix' DNA-binding domain"/>
    <property type="match status" value="1"/>
</dbReference>
<dbReference type="Pfam" id="PF00155">
    <property type="entry name" value="Aminotran_1_2"/>
    <property type="match status" value="1"/>
</dbReference>
<evidence type="ECO:0000256" key="3">
    <source>
        <dbReference type="ARBA" id="ARBA00022576"/>
    </source>
</evidence>
<dbReference type="GO" id="GO:0008483">
    <property type="term" value="F:transaminase activity"/>
    <property type="evidence" value="ECO:0007669"/>
    <property type="project" value="UniProtKB-KW"/>
</dbReference>
<dbReference type="AlphaFoldDB" id="A0A1H8LLR5"/>
<evidence type="ECO:0000313" key="9">
    <source>
        <dbReference type="EMBL" id="SEO06019.1"/>
    </source>
</evidence>
<dbReference type="InterPro" id="IPR051446">
    <property type="entry name" value="HTH_trans_reg/aminotransferase"/>
</dbReference>
<dbReference type="GO" id="GO:0030170">
    <property type="term" value="F:pyridoxal phosphate binding"/>
    <property type="evidence" value="ECO:0007669"/>
    <property type="project" value="InterPro"/>
</dbReference>
<keyword evidence="9" id="KW-0808">Transferase</keyword>
<evidence type="ECO:0000256" key="5">
    <source>
        <dbReference type="ARBA" id="ARBA00023015"/>
    </source>
</evidence>
<evidence type="ECO:0000256" key="1">
    <source>
        <dbReference type="ARBA" id="ARBA00001933"/>
    </source>
</evidence>
<keyword evidence="7" id="KW-0804">Transcription</keyword>
<reference evidence="9 10" key="1">
    <citation type="submission" date="2016-10" db="EMBL/GenBank/DDBJ databases">
        <authorList>
            <person name="de Groot N.N."/>
        </authorList>
    </citation>
    <scope>NUCLEOTIDE SEQUENCE [LARGE SCALE GENOMIC DNA]</scope>
    <source>
        <strain evidence="9 10">CGMCC 1.10238</strain>
    </source>
</reference>
<dbReference type="PROSITE" id="PS50949">
    <property type="entry name" value="HTH_GNTR"/>
    <property type="match status" value="1"/>
</dbReference>
<dbReference type="Proteomes" id="UP000198809">
    <property type="component" value="Unassembled WGS sequence"/>
</dbReference>
<dbReference type="InterPro" id="IPR036390">
    <property type="entry name" value="WH_DNA-bd_sf"/>
</dbReference>
<dbReference type="InterPro" id="IPR004839">
    <property type="entry name" value="Aminotransferase_I/II_large"/>
</dbReference>
<dbReference type="InterPro" id="IPR015422">
    <property type="entry name" value="PyrdxlP-dep_Trfase_small"/>
</dbReference>
<dbReference type="Gene3D" id="1.10.10.10">
    <property type="entry name" value="Winged helix-like DNA-binding domain superfamily/Winged helix DNA-binding domain"/>
    <property type="match status" value="1"/>
</dbReference>
<keyword evidence="3 9" id="KW-0032">Aminotransferase</keyword>
<dbReference type="PANTHER" id="PTHR46577">
    <property type="entry name" value="HTH-TYPE TRANSCRIPTIONAL REGULATORY PROTEIN GABR"/>
    <property type="match status" value="1"/>
</dbReference>
<dbReference type="InterPro" id="IPR015424">
    <property type="entry name" value="PyrdxlP-dep_Trfase"/>
</dbReference>
<comment type="similarity">
    <text evidence="2">In the C-terminal section; belongs to the class-I pyridoxal-phosphate-dependent aminotransferase family.</text>
</comment>
<dbReference type="EMBL" id="FODH01000004">
    <property type="protein sequence ID" value="SEO06019.1"/>
    <property type="molecule type" value="Genomic_DNA"/>
</dbReference>
<evidence type="ECO:0000256" key="4">
    <source>
        <dbReference type="ARBA" id="ARBA00022898"/>
    </source>
</evidence>
<dbReference type="Gene3D" id="3.40.640.10">
    <property type="entry name" value="Type I PLP-dependent aspartate aminotransferase-like (Major domain)"/>
    <property type="match status" value="1"/>
</dbReference>
<dbReference type="SMART" id="SM00345">
    <property type="entry name" value="HTH_GNTR"/>
    <property type="match status" value="1"/>
</dbReference>
<dbReference type="PANTHER" id="PTHR46577:SF2">
    <property type="entry name" value="TRANSCRIPTIONAL REGULATORY PROTEIN"/>
    <property type="match status" value="1"/>
</dbReference>
<dbReference type="CDD" id="cd07377">
    <property type="entry name" value="WHTH_GntR"/>
    <property type="match status" value="1"/>
</dbReference>
<dbReference type="STRING" id="1333845.SAMN04487895_104395"/>
<name>A0A1H8LLR5_9BACL</name>
<evidence type="ECO:0000256" key="7">
    <source>
        <dbReference type="ARBA" id="ARBA00023163"/>
    </source>
</evidence>
<evidence type="ECO:0000256" key="2">
    <source>
        <dbReference type="ARBA" id="ARBA00005384"/>
    </source>
</evidence>
<protein>
    <submittedName>
        <fullName evidence="9">DNA-binding transcriptional regulator, MocR family, contains an aminotransferase domain</fullName>
    </submittedName>
</protein>
<feature type="domain" description="HTH gntR-type" evidence="8">
    <location>
        <begin position="36"/>
        <end position="104"/>
    </location>
</feature>
<keyword evidence="4" id="KW-0663">Pyridoxal phosphate</keyword>
<keyword evidence="6 9" id="KW-0238">DNA-binding</keyword>
<dbReference type="Pfam" id="PF00392">
    <property type="entry name" value="GntR"/>
    <property type="match status" value="1"/>
</dbReference>
<dbReference type="GO" id="GO:0003700">
    <property type="term" value="F:DNA-binding transcription factor activity"/>
    <property type="evidence" value="ECO:0007669"/>
    <property type="project" value="InterPro"/>
</dbReference>